<proteinExistence type="predicted"/>
<name>A0A2P5DJZ9_TREOI</name>
<dbReference type="Proteomes" id="UP000237000">
    <property type="component" value="Unassembled WGS sequence"/>
</dbReference>
<accession>A0A2P5DJZ9</accession>
<reference evidence="2" key="1">
    <citation type="submission" date="2016-06" db="EMBL/GenBank/DDBJ databases">
        <title>Parallel loss of symbiosis genes in relatives of nitrogen-fixing non-legume Parasponia.</title>
        <authorList>
            <person name="Van Velzen R."/>
            <person name="Holmer R."/>
            <person name="Bu F."/>
            <person name="Rutten L."/>
            <person name="Van Zeijl A."/>
            <person name="Liu W."/>
            <person name="Santuari L."/>
            <person name="Cao Q."/>
            <person name="Sharma T."/>
            <person name="Shen D."/>
            <person name="Roswanjaya Y."/>
            <person name="Wardhani T."/>
            <person name="Kalhor M.S."/>
            <person name="Jansen J."/>
            <person name="Van den Hoogen J."/>
            <person name="Gungor B."/>
            <person name="Hartog M."/>
            <person name="Hontelez J."/>
            <person name="Verver J."/>
            <person name="Yang W.-C."/>
            <person name="Schijlen E."/>
            <person name="Repin R."/>
            <person name="Schilthuizen M."/>
            <person name="Schranz E."/>
            <person name="Heidstra R."/>
            <person name="Miyata K."/>
            <person name="Fedorova E."/>
            <person name="Kohlen W."/>
            <person name="Bisseling T."/>
            <person name="Smit S."/>
            <person name="Geurts R."/>
        </authorList>
    </citation>
    <scope>NUCLEOTIDE SEQUENCE [LARGE SCALE GENOMIC DNA]</scope>
    <source>
        <strain evidence="2">cv. RG33-2</strain>
    </source>
</reference>
<evidence type="ECO:0000313" key="1">
    <source>
        <dbReference type="EMBL" id="PON73624.1"/>
    </source>
</evidence>
<protein>
    <submittedName>
        <fullName evidence="1">Uncharacterized protein</fullName>
    </submittedName>
</protein>
<dbReference type="EMBL" id="JXTC01000265">
    <property type="protein sequence ID" value="PON73624.1"/>
    <property type="molecule type" value="Genomic_DNA"/>
</dbReference>
<evidence type="ECO:0000313" key="2">
    <source>
        <dbReference type="Proteomes" id="UP000237000"/>
    </source>
</evidence>
<dbReference type="InParanoid" id="A0A2P5DJZ9"/>
<keyword evidence="2" id="KW-1185">Reference proteome</keyword>
<organism evidence="1 2">
    <name type="scientific">Trema orientale</name>
    <name type="common">Charcoal tree</name>
    <name type="synonym">Celtis orientalis</name>
    <dbReference type="NCBI Taxonomy" id="63057"/>
    <lineage>
        <taxon>Eukaryota</taxon>
        <taxon>Viridiplantae</taxon>
        <taxon>Streptophyta</taxon>
        <taxon>Embryophyta</taxon>
        <taxon>Tracheophyta</taxon>
        <taxon>Spermatophyta</taxon>
        <taxon>Magnoliopsida</taxon>
        <taxon>eudicotyledons</taxon>
        <taxon>Gunneridae</taxon>
        <taxon>Pentapetalae</taxon>
        <taxon>rosids</taxon>
        <taxon>fabids</taxon>
        <taxon>Rosales</taxon>
        <taxon>Cannabaceae</taxon>
        <taxon>Trema</taxon>
    </lineage>
</organism>
<comment type="caution">
    <text evidence="1">The sequence shown here is derived from an EMBL/GenBank/DDBJ whole genome shotgun (WGS) entry which is preliminary data.</text>
</comment>
<dbReference type="AlphaFoldDB" id="A0A2P5DJZ9"/>
<sequence>MKRLRTDRWLLETRSRGNHQNKRRHLFGFMREAKASHPIRYPKAHVSSN</sequence>
<gene>
    <name evidence="1" type="ORF">TorRG33x02_248820</name>
</gene>